<evidence type="ECO:0000256" key="3">
    <source>
        <dbReference type="ARBA" id="ARBA00022679"/>
    </source>
</evidence>
<evidence type="ECO:0000256" key="2">
    <source>
        <dbReference type="ARBA" id="ARBA00012251"/>
    </source>
</evidence>
<dbReference type="SMART" id="SM00184">
    <property type="entry name" value="RING"/>
    <property type="match status" value="2"/>
</dbReference>
<dbReference type="OrthoDB" id="1431934at2759"/>
<keyword evidence="5" id="KW-0677">Repeat</keyword>
<dbReference type="InterPro" id="IPR013083">
    <property type="entry name" value="Znf_RING/FYVE/PHD"/>
</dbReference>
<evidence type="ECO:0000313" key="12">
    <source>
        <dbReference type="EMBL" id="PKY41113.1"/>
    </source>
</evidence>
<dbReference type="VEuPathDB" id="FungiDB:FUN_009012"/>
<dbReference type="InterPro" id="IPR002867">
    <property type="entry name" value="IBR_dom"/>
</dbReference>
<keyword evidence="3" id="KW-0808">Transferase</keyword>
<dbReference type="InterPro" id="IPR001841">
    <property type="entry name" value="Znf_RING"/>
</dbReference>
<keyword evidence="4" id="KW-0479">Metal-binding</keyword>
<evidence type="ECO:0000256" key="7">
    <source>
        <dbReference type="ARBA" id="ARBA00022786"/>
    </source>
</evidence>
<keyword evidence="13" id="KW-1185">Reference proteome</keyword>
<dbReference type="GO" id="GO:0016567">
    <property type="term" value="P:protein ubiquitination"/>
    <property type="evidence" value="ECO:0007669"/>
    <property type="project" value="InterPro"/>
</dbReference>
<evidence type="ECO:0000256" key="4">
    <source>
        <dbReference type="ARBA" id="ARBA00022723"/>
    </source>
</evidence>
<dbReference type="CDD" id="cd20335">
    <property type="entry name" value="BRcat_RBR"/>
    <property type="match status" value="1"/>
</dbReference>
<reference evidence="12 13" key="1">
    <citation type="submission" date="2015-10" db="EMBL/GenBank/DDBJ databases">
        <title>Genome analyses suggest a sexual origin of heterokaryosis in a supposedly ancient asexual fungus.</title>
        <authorList>
            <person name="Ropars J."/>
            <person name="Sedzielewska K."/>
            <person name="Noel J."/>
            <person name="Charron P."/>
            <person name="Farinelli L."/>
            <person name="Marton T."/>
            <person name="Kruger M."/>
            <person name="Pelin A."/>
            <person name="Brachmann A."/>
            <person name="Corradi N."/>
        </authorList>
    </citation>
    <scope>NUCLEOTIDE SEQUENCE [LARGE SCALE GENOMIC DNA]</scope>
    <source>
        <strain evidence="12 13">A4</strain>
    </source>
</reference>
<evidence type="ECO:0000313" key="13">
    <source>
        <dbReference type="Proteomes" id="UP000234323"/>
    </source>
</evidence>
<comment type="catalytic activity">
    <reaction evidence="1">
        <text>[E2 ubiquitin-conjugating enzyme]-S-ubiquitinyl-L-cysteine + [acceptor protein]-L-lysine = [E2 ubiquitin-conjugating enzyme]-L-cysteine + [acceptor protein]-N(6)-ubiquitinyl-L-lysine.</text>
        <dbReference type="EC" id="2.3.2.31"/>
    </reaction>
</comment>
<evidence type="ECO:0000256" key="8">
    <source>
        <dbReference type="ARBA" id="ARBA00022833"/>
    </source>
</evidence>
<keyword evidence="6 9" id="KW-0863">Zinc-finger</keyword>
<feature type="domain" description="RING-type" evidence="10">
    <location>
        <begin position="9"/>
        <end position="60"/>
    </location>
</feature>
<feature type="domain" description="RING-type" evidence="11">
    <location>
        <begin position="5"/>
        <end position="221"/>
    </location>
</feature>
<accession>A0A2I1G3B9</accession>
<dbReference type="EC" id="2.3.2.31" evidence="2"/>
<evidence type="ECO:0000259" key="11">
    <source>
        <dbReference type="PROSITE" id="PS51873"/>
    </source>
</evidence>
<dbReference type="PROSITE" id="PS51873">
    <property type="entry name" value="TRIAD"/>
    <property type="match status" value="1"/>
</dbReference>
<evidence type="ECO:0000256" key="6">
    <source>
        <dbReference type="ARBA" id="ARBA00022771"/>
    </source>
</evidence>
<dbReference type="PANTHER" id="PTHR11685">
    <property type="entry name" value="RBR FAMILY RING FINGER AND IBR DOMAIN-CONTAINING"/>
    <property type="match status" value="1"/>
</dbReference>
<dbReference type="EMBL" id="LLXI01000133">
    <property type="protein sequence ID" value="PKY41113.1"/>
    <property type="molecule type" value="Genomic_DNA"/>
</dbReference>
<protein>
    <recommendedName>
        <fullName evidence="2">RBR-type E3 ubiquitin transferase</fullName>
        <ecNumber evidence="2">2.3.2.31</ecNumber>
    </recommendedName>
</protein>
<dbReference type="VEuPathDB" id="FungiDB:RhiirFUN_007784"/>
<dbReference type="InterPro" id="IPR044066">
    <property type="entry name" value="TRIAD_supradom"/>
</dbReference>
<dbReference type="GO" id="GO:0061630">
    <property type="term" value="F:ubiquitin protein ligase activity"/>
    <property type="evidence" value="ECO:0007669"/>
    <property type="project" value="UniProtKB-EC"/>
</dbReference>
<keyword evidence="7" id="KW-0833">Ubl conjugation pathway</keyword>
<dbReference type="GO" id="GO:0008270">
    <property type="term" value="F:zinc ion binding"/>
    <property type="evidence" value="ECO:0007669"/>
    <property type="project" value="UniProtKB-KW"/>
</dbReference>
<dbReference type="Pfam" id="PF22191">
    <property type="entry name" value="IBR_1"/>
    <property type="match status" value="1"/>
</dbReference>
<dbReference type="InterPro" id="IPR031127">
    <property type="entry name" value="E3_UB_ligase_RBR"/>
</dbReference>
<comment type="caution">
    <text evidence="12">The sequence shown here is derived from an EMBL/GenBank/DDBJ whole genome shotgun (WGS) entry which is preliminary data.</text>
</comment>
<name>A0A2I1G3B9_9GLOM</name>
<gene>
    <name evidence="12" type="ORF">RhiirA4_498308</name>
</gene>
<organism evidence="12 13">
    <name type="scientific">Rhizophagus irregularis</name>
    <dbReference type="NCBI Taxonomy" id="588596"/>
    <lineage>
        <taxon>Eukaryota</taxon>
        <taxon>Fungi</taxon>
        <taxon>Fungi incertae sedis</taxon>
        <taxon>Mucoromycota</taxon>
        <taxon>Glomeromycotina</taxon>
        <taxon>Glomeromycetes</taxon>
        <taxon>Glomerales</taxon>
        <taxon>Glomeraceae</taxon>
        <taxon>Rhizophagus</taxon>
    </lineage>
</organism>
<dbReference type="SMART" id="SM00647">
    <property type="entry name" value="IBR"/>
    <property type="match status" value="2"/>
</dbReference>
<keyword evidence="8" id="KW-0862">Zinc</keyword>
<dbReference type="Proteomes" id="UP000234323">
    <property type="component" value="Unassembled WGS sequence"/>
</dbReference>
<dbReference type="Gene3D" id="1.20.120.1750">
    <property type="match status" value="1"/>
</dbReference>
<evidence type="ECO:0000256" key="5">
    <source>
        <dbReference type="ARBA" id="ARBA00022737"/>
    </source>
</evidence>
<evidence type="ECO:0000259" key="10">
    <source>
        <dbReference type="PROSITE" id="PS50089"/>
    </source>
</evidence>
<proteinExistence type="predicted"/>
<evidence type="ECO:0000256" key="1">
    <source>
        <dbReference type="ARBA" id="ARBA00001798"/>
    </source>
</evidence>
<dbReference type="AlphaFoldDB" id="A0A2I1G3B9"/>
<dbReference type="VEuPathDB" id="FungiDB:RhiirA1_367125"/>
<evidence type="ECO:0000256" key="9">
    <source>
        <dbReference type="PROSITE-ProRule" id="PRU00175"/>
    </source>
</evidence>
<dbReference type="Gene3D" id="3.30.40.10">
    <property type="entry name" value="Zinc/RING finger domain, C3HC4 (zinc finger)"/>
    <property type="match status" value="1"/>
</dbReference>
<sequence>MPIIKKIECQVCFEFCSKSSFPKITSNCNHKLNICKSCVSKHIASQLDSKIERINCPFDRCDQKFNNDDIKNISEELFERFDILILRQTLSKMPEFRWCKNPKCESGQIHFEEDDAPIMTCQACGQKSCYTHDIPWHEDLSCSNYEVNKQGNDEETQDLLEKETKPCPKCGIRITKDEGCDHMTCSIRTCKHEFCWLCFADYEEIRQYGNTSHEPTCKFYA</sequence>
<dbReference type="SUPFAM" id="SSF57850">
    <property type="entry name" value="RING/U-box"/>
    <property type="match status" value="3"/>
</dbReference>
<dbReference type="PROSITE" id="PS50089">
    <property type="entry name" value="ZF_RING_2"/>
    <property type="match status" value="1"/>
</dbReference>
<dbReference type="Pfam" id="PF01485">
    <property type="entry name" value="IBR"/>
    <property type="match status" value="1"/>
</dbReference>